<dbReference type="EMBL" id="FOXQ01000001">
    <property type="protein sequence ID" value="SFP73988.1"/>
    <property type="molecule type" value="Genomic_DNA"/>
</dbReference>
<dbReference type="InterPro" id="IPR014784">
    <property type="entry name" value="Cu2_ascorb_mOase-like_C"/>
</dbReference>
<proteinExistence type="predicted"/>
<dbReference type="InterPro" id="IPR036939">
    <property type="entry name" value="Cu2_ascorb_mOase_N_sf"/>
</dbReference>
<evidence type="ECO:0008006" key="5">
    <source>
        <dbReference type="Google" id="ProtNLM"/>
    </source>
</evidence>
<dbReference type="SUPFAM" id="SSF49742">
    <property type="entry name" value="PHM/PNGase F"/>
    <property type="match status" value="2"/>
</dbReference>
<dbReference type="Gene3D" id="2.60.120.230">
    <property type="match status" value="1"/>
</dbReference>
<keyword evidence="4" id="KW-1185">Reference proteome</keyword>
<name>A0A1I5STH5_9BACT</name>
<dbReference type="InterPro" id="IPR008977">
    <property type="entry name" value="PHM/PNGase_F_dom_sf"/>
</dbReference>
<dbReference type="STRING" id="1465490.SAMN05444277_101936"/>
<sequence length="438" mass="50210">MRKLLNSLLLLLLLKNVNAQKITYYEDVQPIIQANCAPCHQPGKAAPFSLLTYDDVAKRATFIKKVVQSRYMPPWKADNSYVHFVNDRSLTQQQIDLISEWADNKAPEGKKKAVPAKSQALEGTGYNRKPDLVLKTQEPFTVKGDGLERFIVFKIPFELKDTANVEAIEFYSNNEKLVHHANYEFHEVADTSIDIYKTADFINLTDDDRKKYDQYLPYRKTITYYGGWIPGSSYESFPGDIGWVMPKRGVILLTVHYAPAVKDTPSICGINLFFKNTPVKRPVKVISFGSGGIGQQEIKPSPFYIPAGQTKTFSLEVTNPGEDFSLMDVWPHMHYIGKEFTAYLTTPQNDTINLVHIPDWDFRWQEIYRFQHLVHVPKGSTLHITGRYDNTADNPFNPFSPPRTIWSFGDMRSTDEMLTLMMVFLPYQNGDENIKLQK</sequence>
<dbReference type="Proteomes" id="UP000199031">
    <property type="component" value="Unassembled WGS sequence"/>
</dbReference>
<dbReference type="GO" id="GO:0005507">
    <property type="term" value="F:copper ion binding"/>
    <property type="evidence" value="ECO:0007669"/>
    <property type="project" value="InterPro"/>
</dbReference>
<protein>
    <recommendedName>
        <fullName evidence="5">Copper type II ascorbate-dependent monooxygenase, C-terminal domain</fullName>
    </recommendedName>
</protein>
<evidence type="ECO:0000256" key="1">
    <source>
        <dbReference type="ARBA" id="ARBA00023157"/>
    </source>
</evidence>
<dbReference type="GO" id="GO:0016715">
    <property type="term" value="F:oxidoreductase activity, acting on paired donors, with incorporation or reduction of molecular oxygen, reduced ascorbate as one donor, and incorporation of one atom of oxygen"/>
    <property type="evidence" value="ECO:0007669"/>
    <property type="project" value="InterPro"/>
</dbReference>
<dbReference type="RefSeq" id="WP_090654994.1">
    <property type="nucleotide sequence ID" value="NZ_FOXQ01000001.1"/>
</dbReference>
<dbReference type="OrthoDB" id="9786191at2"/>
<dbReference type="AlphaFoldDB" id="A0A1I5STH5"/>
<organism evidence="3 4">
    <name type="scientific">Parafilimonas terrae</name>
    <dbReference type="NCBI Taxonomy" id="1465490"/>
    <lineage>
        <taxon>Bacteria</taxon>
        <taxon>Pseudomonadati</taxon>
        <taxon>Bacteroidota</taxon>
        <taxon>Chitinophagia</taxon>
        <taxon>Chitinophagales</taxon>
        <taxon>Chitinophagaceae</taxon>
        <taxon>Parafilimonas</taxon>
    </lineage>
</organism>
<dbReference type="Gene3D" id="2.60.120.310">
    <property type="entry name" value="Copper type II, ascorbate-dependent monooxygenase, N-terminal domain"/>
    <property type="match status" value="1"/>
</dbReference>
<feature type="chain" id="PRO_5011739740" description="Copper type II ascorbate-dependent monooxygenase, C-terminal domain" evidence="2">
    <location>
        <begin position="20"/>
        <end position="438"/>
    </location>
</feature>
<reference evidence="3 4" key="1">
    <citation type="submission" date="2016-10" db="EMBL/GenBank/DDBJ databases">
        <authorList>
            <person name="de Groot N.N."/>
        </authorList>
    </citation>
    <scope>NUCLEOTIDE SEQUENCE [LARGE SCALE GENOMIC DNA]</scope>
    <source>
        <strain evidence="3 4">DSM 28286</strain>
    </source>
</reference>
<keyword evidence="1" id="KW-1015">Disulfide bond</keyword>
<evidence type="ECO:0000313" key="3">
    <source>
        <dbReference type="EMBL" id="SFP73988.1"/>
    </source>
</evidence>
<evidence type="ECO:0000313" key="4">
    <source>
        <dbReference type="Proteomes" id="UP000199031"/>
    </source>
</evidence>
<keyword evidence="2" id="KW-0732">Signal</keyword>
<evidence type="ECO:0000256" key="2">
    <source>
        <dbReference type="SAM" id="SignalP"/>
    </source>
</evidence>
<gene>
    <name evidence="3" type="ORF">SAMN05444277_101936</name>
</gene>
<accession>A0A1I5STH5</accession>
<feature type="signal peptide" evidence="2">
    <location>
        <begin position="1"/>
        <end position="19"/>
    </location>
</feature>